<organism evidence="1">
    <name type="scientific">Arundo donax</name>
    <name type="common">Giant reed</name>
    <name type="synonym">Donax arundinaceus</name>
    <dbReference type="NCBI Taxonomy" id="35708"/>
    <lineage>
        <taxon>Eukaryota</taxon>
        <taxon>Viridiplantae</taxon>
        <taxon>Streptophyta</taxon>
        <taxon>Embryophyta</taxon>
        <taxon>Tracheophyta</taxon>
        <taxon>Spermatophyta</taxon>
        <taxon>Magnoliopsida</taxon>
        <taxon>Liliopsida</taxon>
        <taxon>Poales</taxon>
        <taxon>Poaceae</taxon>
        <taxon>PACMAD clade</taxon>
        <taxon>Arundinoideae</taxon>
        <taxon>Arundineae</taxon>
        <taxon>Arundo</taxon>
    </lineage>
</organism>
<protein>
    <submittedName>
        <fullName evidence="1">Uncharacterized protein</fullName>
    </submittedName>
</protein>
<proteinExistence type="predicted"/>
<evidence type="ECO:0000313" key="1">
    <source>
        <dbReference type="EMBL" id="JAE32262.1"/>
    </source>
</evidence>
<sequence>MIYSHESKACMHVTCTTFSSLLSNSARSQ</sequence>
<dbReference type="AlphaFoldDB" id="A0A0A9H694"/>
<reference evidence="1" key="2">
    <citation type="journal article" date="2015" name="Data Brief">
        <title>Shoot transcriptome of the giant reed, Arundo donax.</title>
        <authorList>
            <person name="Barrero R.A."/>
            <person name="Guerrero F.D."/>
            <person name="Moolhuijzen P."/>
            <person name="Goolsby J.A."/>
            <person name="Tidwell J."/>
            <person name="Bellgard S.E."/>
            <person name="Bellgard M.I."/>
        </authorList>
    </citation>
    <scope>NUCLEOTIDE SEQUENCE</scope>
    <source>
        <tissue evidence="1">Shoot tissue taken approximately 20 cm above the soil surface</tissue>
    </source>
</reference>
<dbReference type="EMBL" id="GBRH01165634">
    <property type="protein sequence ID" value="JAE32262.1"/>
    <property type="molecule type" value="Transcribed_RNA"/>
</dbReference>
<name>A0A0A9H694_ARUDO</name>
<reference evidence="1" key="1">
    <citation type="submission" date="2014-09" db="EMBL/GenBank/DDBJ databases">
        <authorList>
            <person name="Magalhaes I.L.F."/>
            <person name="Oliveira U."/>
            <person name="Santos F.R."/>
            <person name="Vidigal T.H.D.A."/>
            <person name="Brescovit A.D."/>
            <person name="Santos A.J."/>
        </authorList>
    </citation>
    <scope>NUCLEOTIDE SEQUENCE</scope>
    <source>
        <tissue evidence="1">Shoot tissue taken approximately 20 cm above the soil surface</tissue>
    </source>
</reference>
<accession>A0A0A9H694</accession>